<dbReference type="PROSITE" id="PS51819">
    <property type="entry name" value="VOC"/>
    <property type="match status" value="2"/>
</dbReference>
<dbReference type="AlphaFoldDB" id="A0A8J3VHS7"/>
<dbReference type="GO" id="GO:0008198">
    <property type="term" value="F:ferrous iron binding"/>
    <property type="evidence" value="ECO:0007669"/>
    <property type="project" value="InterPro"/>
</dbReference>
<evidence type="ECO:0000256" key="4">
    <source>
        <dbReference type="ARBA" id="ARBA00022797"/>
    </source>
</evidence>
<dbReference type="CDD" id="cd07237">
    <property type="entry name" value="BphC1-RGP6_C_like"/>
    <property type="match status" value="1"/>
</dbReference>
<dbReference type="InterPro" id="IPR037523">
    <property type="entry name" value="VOC_core"/>
</dbReference>
<feature type="domain" description="VOC" evidence="9">
    <location>
        <begin position="138"/>
        <end position="266"/>
    </location>
</feature>
<evidence type="ECO:0000256" key="1">
    <source>
        <dbReference type="ARBA" id="ARBA00001954"/>
    </source>
</evidence>
<evidence type="ECO:0000256" key="6">
    <source>
        <dbReference type="ARBA" id="ARBA00023002"/>
    </source>
</evidence>
<dbReference type="NCBIfam" id="NF045631">
    <property type="entry name" value="exdiol_diox_HsaC"/>
    <property type="match status" value="1"/>
</dbReference>
<keyword evidence="3" id="KW-0479">Metal-binding</keyword>
<evidence type="ECO:0000256" key="5">
    <source>
        <dbReference type="ARBA" id="ARBA00022964"/>
    </source>
</evidence>
<keyword evidence="5 8" id="KW-0223">Dioxygenase</keyword>
<keyword evidence="6 8" id="KW-0560">Oxidoreductase</keyword>
<name>A0A8J3VHS7_9ACTN</name>
<evidence type="ECO:0000313" key="11">
    <source>
        <dbReference type="Proteomes" id="UP000612899"/>
    </source>
</evidence>
<comment type="similarity">
    <text evidence="2 8">Belongs to the extradiol ring-cleavage dioxygenase family.</text>
</comment>
<dbReference type="InterPro" id="IPR054680">
    <property type="entry name" value="HsaC"/>
</dbReference>
<dbReference type="InterPro" id="IPR029068">
    <property type="entry name" value="Glyas_Bleomycin-R_OHBP_Dase"/>
</dbReference>
<dbReference type="PROSITE" id="PS00082">
    <property type="entry name" value="EXTRADIOL_DIOXYGENAS"/>
    <property type="match status" value="1"/>
</dbReference>
<comment type="cofactor">
    <cofactor evidence="1 8">
        <name>Fe(2+)</name>
        <dbReference type="ChEBI" id="CHEBI:29033"/>
    </cofactor>
</comment>
<sequence>MIRSLGYLRIEATDINAWREFGVKVLGMVEGRGPNKEALYLRMDDFPARLIVVPGERDRLLASGWEASSLDGIRQALEGAGIAVKDADEAELADRRVMEMIQFTDPFRNNLEIFTGAALEHRPAISPYGHRFVTGAMGMGHVVLPALDMAAALRFYTEVLGFRLRDSMRMDPRAFGMPADAPPMWMRFLGCNQRHHSLALAPMPLPAKIVHLMIEVDTLDGVGQALDRCLRKGITPTSTLGRHANDLMVSFYLQTPGGFDVEYGFDGQLVDDQTWIARETTAISLWGHKFAAGHGH</sequence>
<organism evidence="10 11">
    <name type="scientific">Rhizocola hellebori</name>
    <dbReference type="NCBI Taxonomy" id="1392758"/>
    <lineage>
        <taxon>Bacteria</taxon>
        <taxon>Bacillati</taxon>
        <taxon>Actinomycetota</taxon>
        <taxon>Actinomycetes</taxon>
        <taxon>Micromonosporales</taxon>
        <taxon>Micromonosporaceae</taxon>
        <taxon>Rhizocola</taxon>
    </lineage>
</organism>
<evidence type="ECO:0000259" key="9">
    <source>
        <dbReference type="PROSITE" id="PS51819"/>
    </source>
</evidence>
<comment type="caution">
    <text evidence="10">The sequence shown here is derived from an EMBL/GenBank/DDBJ whole genome shotgun (WGS) entry which is preliminary data.</text>
</comment>
<evidence type="ECO:0000313" key="10">
    <source>
        <dbReference type="EMBL" id="GIH06238.1"/>
    </source>
</evidence>
<dbReference type="GO" id="GO:0051213">
    <property type="term" value="F:dioxygenase activity"/>
    <property type="evidence" value="ECO:0007669"/>
    <property type="project" value="UniProtKB-KW"/>
</dbReference>
<dbReference type="CDD" id="cd07252">
    <property type="entry name" value="BphC1-RGP6_N_like"/>
    <property type="match status" value="1"/>
</dbReference>
<dbReference type="InterPro" id="IPR004360">
    <property type="entry name" value="Glyas_Fos-R_dOase_dom"/>
</dbReference>
<reference evidence="10" key="1">
    <citation type="submission" date="2021-01" db="EMBL/GenBank/DDBJ databases">
        <title>Whole genome shotgun sequence of Rhizocola hellebori NBRC 109834.</title>
        <authorList>
            <person name="Komaki H."/>
            <person name="Tamura T."/>
        </authorList>
    </citation>
    <scope>NUCLEOTIDE SEQUENCE</scope>
    <source>
        <strain evidence="10">NBRC 109834</strain>
    </source>
</reference>
<gene>
    <name evidence="10" type="primary">bphC</name>
    <name evidence="10" type="ORF">Rhe02_43050</name>
</gene>
<dbReference type="EMBL" id="BONY01000025">
    <property type="protein sequence ID" value="GIH06238.1"/>
    <property type="molecule type" value="Genomic_DNA"/>
</dbReference>
<feature type="domain" description="VOC" evidence="9">
    <location>
        <begin position="4"/>
        <end position="116"/>
    </location>
</feature>
<protein>
    <submittedName>
        <fullName evidence="10">Iron-dependent extradiol dioxygenase</fullName>
    </submittedName>
</protein>
<dbReference type="Gene3D" id="3.10.180.10">
    <property type="entry name" value="2,3-Dihydroxybiphenyl 1,2-Dioxygenase, domain 1"/>
    <property type="match status" value="2"/>
</dbReference>
<evidence type="ECO:0000256" key="2">
    <source>
        <dbReference type="ARBA" id="ARBA00008784"/>
    </source>
</evidence>
<keyword evidence="4 8" id="KW-0058">Aromatic hydrocarbons catabolism</keyword>
<evidence type="ECO:0000256" key="7">
    <source>
        <dbReference type="ARBA" id="ARBA00023004"/>
    </source>
</evidence>
<keyword evidence="7 8" id="KW-0408">Iron</keyword>
<dbReference type="InterPro" id="IPR000486">
    <property type="entry name" value="Xdiol_ring_cleave_dOase_1/2"/>
</dbReference>
<evidence type="ECO:0000256" key="3">
    <source>
        <dbReference type="ARBA" id="ARBA00022723"/>
    </source>
</evidence>
<dbReference type="Proteomes" id="UP000612899">
    <property type="component" value="Unassembled WGS sequence"/>
</dbReference>
<proteinExistence type="inferred from homology"/>
<dbReference type="SUPFAM" id="SSF54593">
    <property type="entry name" value="Glyoxalase/Bleomycin resistance protein/Dihydroxybiphenyl dioxygenase"/>
    <property type="match status" value="2"/>
</dbReference>
<keyword evidence="11" id="KW-1185">Reference proteome</keyword>
<dbReference type="Pfam" id="PF22632">
    <property type="entry name" value="BphC_D1"/>
    <property type="match status" value="1"/>
</dbReference>
<dbReference type="Pfam" id="PF00903">
    <property type="entry name" value="Glyoxalase"/>
    <property type="match status" value="1"/>
</dbReference>
<evidence type="ECO:0000256" key="8">
    <source>
        <dbReference type="RuleBase" id="RU000683"/>
    </source>
</evidence>
<dbReference type="RefSeq" id="WP_203910056.1">
    <property type="nucleotide sequence ID" value="NZ_BONY01000025.1"/>
</dbReference>
<accession>A0A8J3VHS7</accession>